<dbReference type="Pfam" id="PF20869">
    <property type="entry name" value="FAM186A_PQQAQ"/>
    <property type="match status" value="6"/>
</dbReference>
<dbReference type="GeneID" id="102002651"/>
<dbReference type="InterPro" id="IPR049144">
    <property type="entry name" value="FAM186A_B_N"/>
</dbReference>
<gene>
    <name evidence="6" type="primary">Fam186a</name>
</gene>
<evidence type="ECO:0000259" key="3">
    <source>
        <dbReference type="Pfam" id="PF20865"/>
    </source>
</evidence>
<evidence type="ECO:0000313" key="6">
    <source>
        <dbReference type="RefSeq" id="XP_026638463.1"/>
    </source>
</evidence>
<feature type="region of interest" description="Disordered" evidence="2">
    <location>
        <begin position="1666"/>
        <end position="1687"/>
    </location>
</feature>
<dbReference type="InterPro" id="IPR049147">
    <property type="entry name" value="FAM186A_PQQAQ"/>
</dbReference>
<evidence type="ECO:0000313" key="5">
    <source>
        <dbReference type="Proteomes" id="UP000694915"/>
    </source>
</evidence>
<feature type="domain" description="FAM186A/B C-terminal" evidence="3">
    <location>
        <begin position="1915"/>
        <end position="2142"/>
    </location>
</feature>
<feature type="compositionally biased region" description="Basic and acidic residues" evidence="2">
    <location>
        <begin position="534"/>
        <end position="543"/>
    </location>
</feature>
<reference evidence="6" key="1">
    <citation type="submission" date="2025-08" db="UniProtKB">
        <authorList>
            <consortium name="RefSeq"/>
        </authorList>
    </citation>
    <scope>IDENTIFICATION</scope>
</reference>
<dbReference type="InterPro" id="IPR049146">
    <property type="entry name" value="FAM186A_B_C"/>
</dbReference>
<accession>A0ABM1U901</accession>
<evidence type="ECO:0000259" key="4">
    <source>
        <dbReference type="Pfam" id="PF20870"/>
    </source>
</evidence>
<feature type="compositionally biased region" description="Basic residues" evidence="2">
    <location>
        <begin position="560"/>
        <end position="570"/>
    </location>
</feature>
<feature type="region of interest" description="Disordered" evidence="2">
    <location>
        <begin position="863"/>
        <end position="894"/>
    </location>
</feature>
<evidence type="ECO:0000256" key="2">
    <source>
        <dbReference type="SAM" id="MobiDB-lite"/>
    </source>
</evidence>
<feature type="region of interest" description="Disordered" evidence="2">
    <location>
        <begin position="714"/>
        <end position="782"/>
    </location>
</feature>
<sequence>MFTKRQSDFNSDSDTDNEAKDPSIKKRKSEGGLDNSRGSNLEIPLSVKAVISKIEQAKLLRAKEDILTRLIQIMNKVELIMTRYTIDSSSPGRKGSLTENQKKKRKIFLEKIAEYINMIDMRERILIKLLSWLEEWNFILSEVAEIDIEDYHHWAAEMEIMPETLKNIDGNVNTLCQITMSLFEDRKRQKKKLLTRGTLWKAWKERVVKRPATAHALRPDQMICDQFALNTKVSEIQDMLQELISTGMFSKLENNAIKYISATMLNLSKALSTVKEELKLLSSQVTNLIGDKEGGEEEEEEEKEIPKKAFQELCEENEMLHQRLKESEEKSEQLIRIKNFLGRQLLFPSASLRTLVAKVPTGKDMEPEEIDSLLNKELENIIDESQKKGVRVPAIKWDSTKAYVAQGEAAPAEGQADYTQRKPYLPVPQSVESLAGNLEEERVLLDIETSEFDLQALDMIQKDEKSFLEGKLKGPEVQSGTGSMWDRLKKVRSQYTVGKSPVPSEDKIEPTVRPKEKEAKTEVELPKIIQPEPPELHKPETKGKKPVPGKTEDTPSSTKVRGKLKPRTPKQRTISPEGWSNLEPFQRAILAFLREKMNNVGKAFDPKSIQEEVDALGRAEVEKLNTVKLKMEEYIQKVTETVTKTLRTYKDARKKQFIEIVLKQKLVLATPQPLPKQTSMSSKAEIRNVLLSEMTDPVIRKLVQTLLDELEGEQEGTAVGRRMEERQEQQKQEEEAWKEEQRLQRESEQKQRGAQETDEEKLKAVRDAEDSQRLKGGKWKQLAKTESQAKELSKMFTQSAVVLTPRWMKVLKPLTSQVQLFQADPDAVEHPEEKQPSSSRALLDFARPLPRPIPELAQIASVSMPQAPSGPPSHEPTEKAQSAPPTAGQEQELGSQLTVPGILEQTSTPEQIQIPQTTAEQVQISGVTVTQRTVLPLQQIQAKDITLTSPEVLDQGITLTPDQAQALGITLTPEQAKAQRIHLTPQQAQTLGITLTPEQTKAQKISLTPQQAQTLGITLTPWQAQGLGLTLTPEQTKAQRVSLTPQQAQVLGVSLTPQQVQAQRINLTPEQAQALGLALTPQLTQAQGHLLVSQLAQAQQITITPEQAQALGIALTPQQVKVQGISLTPQQGLALGMTLTLEQAQTQGIILTPEQAQALGLTLTPEQTQRVSLTTEQAQALGITLTPEQAQALGITPTPKQGPSQEISLSPKDAQALGLTLTPQQAQALGITLSPEQAQALRIAPTFQQAEVTLTPEQVRALEISPPTEQTHTLGISLSPQQAQDLGITLTPRQAKIQKICLTPEQAQALGITFTPEQARERRSSLTPEQARALGLTLSPVQARAQRISLTPEQAEALGITLSPEQTEALGISFTSSRLQKRGTLPPKKFRGLDAPLTPKQAATLRGRPTTEQIQPLKIPIIPESIQRPKPAVASKQTQTVGIPLNTQWSQQFGVPLPQRRGKALGIPLIPGQPQAFEQVQALQPPRTPWQSPLLGQLGPGETQTLMFTITLDRAQDLGVIFTQEQTQAAAVTLTSEQVAVLEDALTEELAWKWGGFIMPEKAQGAANIMTPEQLQAPGIAGYPPAFRIPLTSEKPAALVPSPDRLLQQLQDFSLSIPLQKLRQTPLPPRTGLGLNILPDSEMLEEPHISPTYRQILTDRGQVSPTQLLTPEVPPTRRQLPKPETPSTPQLPFVPWHFFKTGDIQPPLIPEIPFPSRRLTPPPTAGVLSTSGEFPGGSAVYKDLLLSRFSPYQPPAIGEQIPYMQGQQMVTAELSIPGGPQRISPSSVPQKWSGAVPPPKPFPTEKIRIAKVPGTSEETGVLQDSFDMKPLGMFQPYVTGSGIPGSKLPHDGLEKPTVSPTSLNTQVSHTSQALPSARGQRPRLPAIDKPWILTPASDTRKAKTMGFTLPAQLPEDRYFVDVEAQRKNLVILNEAAQTSGFPPQYHTIARNLIIELLHMNTVRLGYLCRKYVAYRLIQLARNNITKRLKAIQNTGKGYEAQNLYIMLDRIDQYQKRVMRFWTDKQKELERRRKQCLWSMMQVFSQIEKVFKLNLSQPVPLVSGFKQIPDFTKTQRPVLELFTEDNKKPGIFKTFGYVQTQVESIWNADLSTSSYPIMEKTSLNTLWTQLGGYPDIPRLLQLDIQWTFRKALASLRSQ</sequence>
<protein>
    <submittedName>
        <fullName evidence="6">Protein FAM186A</fullName>
    </submittedName>
</protein>
<feature type="coiled-coil region" evidence="1">
    <location>
        <begin position="310"/>
        <end position="337"/>
    </location>
</feature>
<feature type="compositionally biased region" description="Basic and acidic residues" evidence="2">
    <location>
        <begin position="721"/>
        <end position="773"/>
    </location>
</feature>
<feature type="compositionally biased region" description="Polar residues" evidence="2">
    <location>
        <begin position="879"/>
        <end position="894"/>
    </location>
</feature>
<evidence type="ECO:0000256" key="1">
    <source>
        <dbReference type="SAM" id="Coils"/>
    </source>
</evidence>
<dbReference type="Proteomes" id="UP000694915">
    <property type="component" value="Chromosome 15"/>
</dbReference>
<dbReference type="Pfam" id="PF20865">
    <property type="entry name" value="FAM186A-B_C"/>
    <property type="match status" value="1"/>
</dbReference>
<feature type="region of interest" description="Disordered" evidence="2">
    <location>
        <begin position="1780"/>
        <end position="1805"/>
    </location>
</feature>
<feature type="region of interest" description="Disordered" evidence="2">
    <location>
        <begin position="1843"/>
        <end position="1881"/>
    </location>
</feature>
<feature type="compositionally biased region" description="Polar residues" evidence="2">
    <location>
        <begin position="1858"/>
        <end position="1874"/>
    </location>
</feature>
<feature type="domain" description="FAM186A/B N-terminal" evidence="4">
    <location>
        <begin position="40"/>
        <end position="279"/>
    </location>
</feature>
<dbReference type="PANTHER" id="PTHR33590">
    <property type="entry name" value="GLUTENIN, HIGH MOLECULAR WEIGHT SUBUNIT PW212-RELATED PROTEIN"/>
    <property type="match status" value="1"/>
</dbReference>
<name>A0ABM1U901_MICOH</name>
<keyword evidence="5" id="KW-1185">Reference proteome</keyword>
<feature type="region of interest" description="Disordered" evidence="2">
    <location>
        <begin position="495"/>
        <end position="578"/>
    </location>
</feature>
<dbReference type="RefSeq" id="XP_026638463.1">
    <property type="nucleotide sequence ID" value="XM_026782662.1"/>
</dbReference>
<proteinExistence type="predicted"/>
<dbReference type="PANTHER" id="PTHR33590:SF2">
    <property type="entry name" value="PROTEIN FAM186A"/>
    <property type="match status" value="1"/>
</dbReference>
<feature type="compositionally biased region" description="Basic and acidic residues" evidence="2">
    <location>
        <begin position="504"/>
        <end position="525"/>
    </location>
</feature>
<keyword evidence="1" id="KW-0175">Coiled coil</keyword>
<feature type="region of interest" description="Disordered" evidence="2">
    <location>
        <begin position="1"/>
        <end position="37"/>
    </location>
</feature>
<dbReference type="Pfam" id="PF20870">
    <property type="entry name" value="FAM186A-B_N"/>
    <property type="match status" value="1"/>
</dbReference>
<organism evidence="5 6">
    <name type="scientific">Microtus ochrogaster</name>
    <name type="common">Prairie vole</name>
    <dbReference type="NCBI Taxonomy" id="79684"/>
    <lineage>
        <taxon>Eukaryota</taxon>
        <taxon>Metazoa</taxon>
        <taxon>Chordata</taxon>
        <taxon>Craniata</taxon>
        <taxon>Vertebrata</taxon>
        <taxon>Euteleostomi</taxon>
        <taxon>Mammalia</taxon>
        <taxon>Eutheria</taxon>
        <taxon>Euarchontoglires</taxon>
        <taxon>Glires</taxon>
        <taxon>Rodentia</taxon>
        <taxon>Myomorpha</taxon>
        <taxon>Muroidea</taxon>
        <taxon>Cricetidae</taxon>
        <taxon>Arvicolinae</taxon>
        <taxon>Microtus</taxon>
    </lineage>
</organism>